<dbReference type="InterPro" id="IPR002182">
    <property type="entry name" value="NB-ARC"/>
</dbReference>
<dbReference type="InterPro" id="IPR044974">
    <property type="entry name" value="Disease_R_plants"/>
</dbReference>
<dbReference type="Pfam" id="PF00931">
    <property type="entry name" value="NB-ARC"/>
    <property type="match status" value="1"/>
</dbReference>
<dbReference type="GO" id="GO:0043531">
    <property type="term" value="F:ADP binding"/>
    <property type="evidence" value="ECO:0007669"/>
    <property type="project" value="InterPro"/>
</dbReference>
<evidence type="ECO:0000259" key="1">
    <source>
        <dbReference type="Pfam" id="PF00931"/>
    </source>
</evidence>
<sequence length="241" mass="27829">MDLLRLWRAPPLSGFSQMMGAEERQEESSVRSNYRVGIRMKWMVSFELYRSSYRLGKIVTKNIDVVTKLKGKGHFDVVAQSLPCDLVDETSMGKTVGLDLMFEKVRRCLEDEQVTSIDDKWKNSCKEEKAAEIFKLLKAKNFVILLDDMWERLDLLEVGILHLSDQTKSRVILTMQSEQVCDQMEVHKKIRVECLKLDEVFALFCDKVSKNIINSHPDIKRLAEIVVEECKELPLALIIMG</sequence>
<dbReference type="EMBL" id="QGNW01002191">
    <property type="protein sequence ID" value="RVW23597.1"/>
    <property type="molecule type" value="Genomic_DNA"/>
</dbReference>
<dbReference type="PANTHER" id="PTHR23155">
    <property type="entry name" value="DISEASE RESISTANCE PROTEIN RP"/>
    <property type="match status" value="1"/>
</dbReference>
<name>A0A438CK54_VITVI</name>
<organism evidence="2 3">
    <name type="scientific">Vitis vinifera</name>
    <name type="common">Grape</name>
    <dbReference type="NCBI Taxonomy" id="29760"/>
    <lineage>
        <taxon>Eukaryota</taxon>
        <taxon>Viridiplantae</taxon>
        <taxon>Streptophyta</taxon>
        <taxon>Embryophyta</taxon>
        <taxon>Tracheophyta</taxon>
        <taxon>Spermatophyta</taxon>
        <taxon>Magnoliopsida</taxon>
        <taxon>eudicotyledons</taxon>
        <taxon>Gunneridae</taxon>
        <taxon>Pentapetalae</taxon>
        <taxon>rosids</taxon>
        <taxon>Vitales</taxon>
        <taxon>Vitaceae</taxon>
        <taxon>Viteae</taxon>
        <taxon>Vitis</taxon>
    </lineage>
</organism>
<accession>A0A438CK54</accession>
<reference evidence="2 3" key="1">
    <citation type="journal article" date="2018" name="PLoS Genet.">
        <title>Population sequencing reveals clonal diversity and ancestral inbreeding in the grapevine cultivar Chardonnay.</title>
        <authorList>
            <person name="Roach M.J."/>
            <person name="Johnson D.L."/>
            <person name="Bohlmann J."/>
            <person name="van Vuuren H.J."/>
            <person name="Jones S.J."/>
            <person name="Pretorius I.S."/>
            <person name="Schmidt S.A."/>
            <person name="Borneman A.R."/>
        </authorList>
    </citation>
    <scope>NUCLEOTIDE SEQUENCE [LARGE SCALE GENOMIC DNA]</scope>
    <source>
        <strain evidence="3">cv. Chardonnay</strain>
        <tissue evidence="2">Leaf</tissue>
    </source>
</reference>
<dbReference type="SUPFAM" id="SSF52540">
    <property type="entry name" value="P-loop containing nucleoside triphosphate hydrolases"/>
    <property type="match status" value="1"/>
</dbReference>
<dbReference type="PANTHER" id="PTHR23155:SF1044">
    <property type="entry name" value="DISEASE RESISTANCE PROTEIN RPS2"/>
    <property type="match status" value="1"/>
</dbReference>
<dbReference type="Proteomes" id="UP000288805">
    <property type="component" value="Unassembled WGS sequence"/>
</dbReference>
<dbReference type="GO" id="GO:0006952">
    <property type="term" value="P:defense response"/>
    <property type="evidence" value="ECO:0007669"/>
    <property type="project" value="InterPro"/>
</dbReference>
<proteinExistence type="predicted"/>
<dbReference type="InterPro" id="IPR027417">
    <property type="entry name" value="P-loop_NTPase"/>
</dbReference>
<dbReference type="AlphaFoldDB" id="A0A438CK54"/>
<evidence type="ECO:0000313" key="3">
    <source>
        <dbReference type="Proteomes" id="UP000288805"/>
    </source>
</evidence>
<feature type="domain" description="NB-ARC" evidence="1">
    <location>
        <begin position="92"/>
        <end position="211"/>
    </location>
</feature>
<evidence type="ECO:0000313" key="2">
    <source>
        <dbReference type="EMBL" id="RVW23597.1"/>
    </source>
</evidence>
<dbReference type="Gene3D" id="3.40.50.300">
    <property type="entry name" value="P-loop containing nucleotide triphosphate hydrolases"/>
    <property type="match status" value="1"/>
</dbReference>
<protein>
    <submittedName>
        <fullName evidence="2">Putative disease resistance protein</fullName>
    </submittedName>
</protein>
<gene>
    <name evidence="2" type="primary">VvCHDh000856_13</name>
    <name evidence="2" type="ORF">CK203_095825</name>
</gene>
<comment type="caution">
    <text evidence="2">The sequence shown here is derived from an EMBL/GenBank/DDBJ whole genome shotgun (WGS) entry which is preliminary data.</text>
</comment>
<dbReference type="PRINTS" id="PR00364">
    <property type="entry name" value="DISEASERSIST"/>
</dbReference>